<dbReference type="AlphaFoldDB" id="A0A6S7KLR5"/>
<dbReference type="PANTHER" id="PTHR38681">
    <property type="entry name" value="RETROVIRUS-RELATED POL POLYPROTEIN FROM TRANSPOSON 412-LIKE PROTEIN-RELATED"/>
    <property type="match status" value="1"/>
</dbReference>
<dbReference type="PANTHER" id="PTHR38681:SF1">
    <property type="entry name" value="RETROVIRUS-RELATED POL POLYPROTEIN FROM TRANSPOSON 412-LIKE PROTEIN"/>
    <property type="match status" value="1"/>
</dbReference>
<sequence length="229" mass="26041">MDAWTGWADAFPMGMSGDATSATACAKHLITWCSVFGLPSRITSDRGPQFTGDLWARVMKSMGVEHKMTLAYHPQHNGRVERWHRSLKNALRSRLDGRTDWLTHLPWALFGVRNSPNTDTALSPSQMVFGENFRFPGECATPDTDVSSDIFVRRLQEAMQTQRPHRPVWHLVPEKAHGHVPNELGSCSRIFLRVERKISSLRPKFEGPYDVITRDEKTVTIDKEGQQEK</sequence>
<accession>A0A6S7KLR5</accession>
<dbReference type="InterPro" id="IPR036397">
    <property type="entry name" value="RNaseH_sf"/>
</dbReference>
<dbReference type="SUPFAM" id="SSF53098">
    <property type="entry name" value="Ribonuclease H-like"/>
    <property type="match status" value="1"/>
</dbReference>
<dbReference type="InterPro" id="IPR001584">
    <property type="entry name" value="Integrase_cat-core"/>
</dbReference>
<dbReference type="InterPro" id="IPR012337">
    <property type="entry name" value="RNaseH-like_sf"/>
</dbReference>
<name>A0A6S7KLR5_PARCT</name>
<evidence type="ECO:0000313" key="2">
    <source>
        <dbReference type="Proteomes" id="UP001152795"/>
    </source>
</evidence>
<protein>
    <submittedName>
        <fullName evidence="1">Gag-Pol poly</fullName>
    </submittedName>
</protein>
<organism evidence="1 2">
    <name type="scientific">Paramuricea clavata</name>
    <name type="common">Red gorgonian</name>
    <name type="synonym">Violescent sea-whip</name>
    <dbReference type="NCBI Taxonomy" id="317549"/>
    <lineage>
        <taxon>Eukaryota</taxon>
        <taxon>Metazoa</taxon>
        <taxon>Cnidaria</taxon>
        <taxon>Anthozoa</taxon>
        <taxon>Octocorallia</taxon>
        <taxon>Malacalcyonacea</taxon>
        <taxon>Plexauridae</taxon>
        <taxon>Paramuricea</taxon>
    </lineage>
</organism>
<reference evidence="1" key="1">
    <citation type="submission" date="2020-04" db="EMBL/GenBank/DDBJ databases">
        <authorList>
            <person name="Alioto T."/>
            <person name="Alioto T."/>
            <person name="Gomez Garrido J."/>
        </authorList>
    </citation>
    <scope>NUCLEOTIDE SEQUENCE</scope>
    <source>
        <strain evidence="1">A484AB</strain>
    </source>
</reference>
<feature type="non-terminal residue" evidence="1">
    <location>
        <position position="229"/>
    </location>
</feature>
<proteinExistence type="predicted"/>
<evidence type="ECO:0000313" key="1">
    <source>
        <dbReference type="EMBL" id="CAB4045867.1"/>
    </source>
</evidence>
<dbReference type="EMBL" id="CACRXK020042607">
    <property type="protein sequence ID" value="CAB4045867.1"/>
    <property type="molecule type" value="Genomic_DNA"/>
</dbReference>
<dbReference type="GO" id="GO:0003676">
    <property type="term" value="F:nucleic acid binding"/>
    <property type="evidence" value="ECO:0007669"/>
    <property type="project" value="InterPro"/>
</dbReference>
<gene>
    <name evidence="1" type="ORF">PACLA_8A056866</name>
</gene>
<dbReference type="Proteomes" id="UP001152795">
    <property type="component" value="Unassembled WGS sequence"/>
</dbReference>
<keyword evidence="2" id="KW-1185">Reference proteome</keyword>
<dbReference type="PROSITE" id="PS50994">
    <property type="entry name" value="INTEGRASE"/>
    <property type="match status" value="1"/>
</dbReference>
<dbReference type="Gene3D" id="3.30.420.10">
    <property type="entry name" value="Ribonuclease H-like superfamily/Ribonuclease H"/>
    <property type="match status" value="1"/>
</dbReference>
<dbReference type="GO" id="GO:0015074">
    <property type="term" value="P:DNA integration"/>
    <property type="evidence" value="ECO:0007669"/>
    <property type="project" value="InterPro"/>
</dbReference>
<comment type="caution">
    <text evidence="1">The sequence shown here is derived from an EMBL/GenBank/DDBJ whole genome shotgun (WGS) entry which is preliminary data.</text>
</comment>
<dbReference type="OrthoDB" id="775972at2759"/>